<keyword evidence="2" id="KW-0830">Ubiquinone</keyword>
<dbReference type="RefSeq" id="WP_185124933.1">
    <property type="nucleotide sequence ID" value="NZ_CAJEWD010000003.1"/>
</dbReference>
<feature type="domain" description="PhnB-like" evidence="1">
    <location>
        <begin position="137"/>
        <end position="257"/>
    </location>
</feature>
<dbReference type="InterPro" id="IPR028973">
    <property type="entry name" value="PhnB-like"/>
</dbReference>
<dbReference type="GO" id="GO:0008168">
    <property type="term" value="F:methyltransferase activity"/>
    <property type="evidence" value="ECO:0007669"/>
    <property type="project" value="UniProtKB-KW"/>
</dbReference>
<evidence type="ECO:0000259" key="1">
    <source>
        <dbReference type="Pfam" id="PF06983"/>
    </source>
</evidence>
<protein>
    <submittedName>
        <fullName evidence="2">3-demethylubiquinone-9 3-methyltransferase</fullName>
    </submittedName>
</protein>
<evidence type="ECO:0000313" key="2">
    <source>
        <dbReference type="EMBL" id="CAD2071749.1"/>
    </source>
</evidence>
<gene>
    <name evidence="2" type="ORF">JEODO184_00388</name>
</gene>
<dbReference type="Gene3D" id="3.30.720.110">
    <property type="match status" value="1"/>
</dbReference>
<organism evidence="2 3">
    <name type="scientific">Jeotgalicoccus meleagridis</name>
    <dbReference type="NCBI Taxonomy" id="2759181"/>
    <lineage>
        <taxon>Bacteria</taxon>
        <taxon>Bacillati</taxon>
        <taxon>Bacillota</taxon>
        <taxon>Bacilli</taxon>
        <taxon>Bacillales</taxon>
        <taxon>Staphylococcaceae</taxon>
        <taxon>Jeotgalicoccus</taxon>
    </lineage>
</organism>
<dbReference type="InterPro" id="IPR029068">
    <property type="entry name" value="Glyas_Bleomycin-R_OHBP_Dase"/>
</dbReference>
<keyword evidence="2" id="KW-0808">Transferase</keyword>
<dbReference type="PANTHER" id="PTHR33990">
    <property type="entry name" value="PROTEIN YJDN-RELATED"/>
    <property type="match status" value="1"/>
</dbReference>
<dbReference type="Proteomes" id="UP000589351">
    <property type="component" value="Unassembled WGS sequence"/>
</dbReference>
<keyword evidence="3" id="KW-1185">Reference proteome</keyword>
<name>A0A6V7R312_9STAP</name>
<dbReference type="GO" id="GO:0032259">
    <property type="term" value="P:methylation"/>
    <property type="evidence" value="ECO:0007669"/>
    <property type="project" value="UniProtKB-KW"/>
</dbReference>
<dbReference type="CDD" id="cd06588">
    <property type="entry name" value="PhnB_like"/>
    <property type="match status" value="2"/>
</dbReference>
<dbReference type="EMBL" id="CAJEWD010000003">
    <property type="protein sequence ID" value="CAD2071749.1"/>
    <property type="molecule type" value="Genomic_DNA"/>
</dbReference>
<evidence type="ECO:0000313" key="3">
    <source>
        <dbReference type="Proteomes" id="UP000589351"/>
    </source>
</evidence>
<comment type="caution">
    <text evidence="2">The sequence shown here is derived from an EMBL/GenBank/DDBJ whole genome shotgun (WGS) entry which is preliminary data.</text>
</comment>
<dbReference type="Gene3D" id="3.30.720.100">
    <property type="match status" value="1"/>
</dbReference>
<dbReference type="SUPFAM" id="SSF54593">
    <property type="entry name" value="Glyoxalase/Bleomycin resistance protein/Dihydroxybiphenyl dioxygenase"/>
    <property type="match status" value="2"/>
</dbReference>
<sequence>MKYQKIVPHLWFDTEAKEAVEWYTDIFPDSKITMRQTLTDTPSGDSEQFAFSLMGYEFMAISAGPFAKKNPSISFILQIDEQNEELIDELYDKLMDGGKELMPLGEYPFNKKYAWIEDKYGTSWQFWLRNHRSGKNHIVPSLMFANENTGKATEAMKLYVDTFKKSEHLASRNYPPGMEPNTEDLVMHAEVRLAKKRFSFQDSGYEHDSQFSEGVSLMVKCDDQKEIDKYWKALSADPEAEQCGWLKDKFGVSWQIVPKVMDDMMENGSPKQLKKVTEAFLKMKKFDIETLEKAYKKADK</sequence>
<dbReference type="Gene3D" id="3.10.180.10">
    <property type="entry name" value="2,3-Dihydroxybiphenyl 1,2-Dioxygenase, domain 1"/>
    <property type="match status" value="1"/>
</dbReference>
<reference evidence="2 3" key="1">
    <citation type="submission" date="2020-07" db="EMBL/GenBank/DDBJ databases">
        <authorList>
            <person name="Criscuolo A."/>
        </authorList>
    </citation>
    <scope>NUCLEOTIDE SEQUENCE [LARGE SCALE GENOMIC DNA]</scope>
    <source>
        <strain evidence="2">CIP111649</strain>
    </source>
</reference>
<proteinExistence type="predicted"/>
<dbReference type="AlphaFoldDB" id="A0A6V7R312"/>
<accession>A0A6V7R312</accession>
<dbReference type="Pfam" id="PF06983">
    <property type="entry name" value="3-dmu-9_3-mt"/>
    <property type="match status" value="2"/>
</dbReference>
<keyword evidence="2" id="KW-0489">Methyltransferase</keyword>
<feature type="domain" description="PhnB-like" evidence="1">
    <location>
        <begin position="4"/>
        <end position="126"/>
    </location>
</feature>